<name>W1YRY1_9ZZZZ</name>
<organism evidence="1">
    <name type="scientific">human gut metagenome</name>
    <dbReference type="NCBI Taxonomy" id="408170"/>
    <lineage>
        <taxon>unclassified sequences</taxon>
        <taxon>metagenomes</taxon>
        <taxon>organismal metagenomes</taxon>
    </lineage>
</organism>
<accession>W1YRY1</accession>
<feature type="non-terminal residue" evidence="1">
    <location>
        <position position="38"/>
    </location>
</feature>
<dbReference type="Gene3D" id="3.30.230.20">
    <property type="entry name" value="lpxc deacetylase, domain 1"/>
    <property type="match status" value="1"/>
</dbReference>
<dbReference type="GO" id="GO:0103117">
    <property type="term" value="F:UDP-3-O-acyl-N-acetylglucosamine deacetylase activity"/>
    <property type="evidence" value="ECO:0007669"/>
    <property type="project" value="InterPro"/>
</dbReference>
<reference evidence="1" key="1">
    <citation type="submission" date="2013-12" db="EMBL/GenBank/DDBJ databases">
        <title>A Varibaculum cambriense genome reconstructed from a premature infant gut community with otherwise low bacterial novelty that shifts toward anaerobic metabolism during the third week of life.</title>
        <authorList>
            <person name="Brown C.T."/>
            <person name="Sharon I."/>
            <person name="Thomas B.C."/>
            <person name="Castelle C.J."/>
            <person name="Morowitz M.J."/>
            <person name="Banfield J.F."/>
        </authorList>
    </citation>
    <scope>NUCLEOTIDE SEQUENCE</scope>
</reference>
<dbReference type="GO" id="GO:0009245">
    <property type="term" value="P:lipid A biosynthetic process"/>
    <property type="evidence" value="ECO:0007669"/>
    <property type="project" value="InterPro"/>
</dbReference>
<comment type="caution">
    <text evidence="1">The sequence shown here is derived from an EMBL/GenBank/DDBJ whole genome shotgun (WGS) entry which is preliminary data.</text>
</comment>
<protein>
    <submittedName>
        <fullName evidence="1">UDP-3-O-[3-hydroxymyristoyl] N-acetylglucosamine deacetylase</fullName>
    </submittedName>
</protein>
<proteinExistence type="predicted"/>
<gene>
    <name evidence="1" type="ORF">Q604_UNBC00757G0001</name>
</gene>
<evidence type="ECO:0000313" key="1">
    <source>
        <dbReference type="EMBL" id="ETJ45242.1"/>
    </source>
</evidence>
<dbReference type="EMBL" id="AZMM01000757">
    <property type="protein sequence ID" value="ETJ45242.1"/>
    <property type="molecule type" value="Genomic_DNA"/>
</dbReference>
<dbReference type="AlphaFoldDB" id="W1YRY1"/>
<dbReference type="SUPFAM" id="SSF54211">
    <property type="entry name" value="Ribosomal protein S5 domain 2-like"/>
    <property type="match status" value="1"/>
</dbReference>
<dbReference type="InterPro" id="IPR020568">
    <property type="entry name" value="Ribosomal_Su5_D2-typ_SF"/>
</dbReference>
<dbReference type="InterPro" id="IPR004463">
    <property type="entry name" value="UDP-acyl_GlcNac_deAcase"/>
</dbReference>
<dbReference type="Pfam" id="PF03331">
    <property type="entry name" value="LpxC"/>
    <property type="match status" value="1"/>
</dbReference>
<dbReference type="InterPro" id="IPR015870">
    <property type="entry name" value="UDP-acyl_N-AcGlcN_deAcase_N"/>
</dbReference>
<dbReference type="GO" id="GO:0016020">
    <property type="term" value="C:membrane"/>
    <property type="evidence" value="ECO:0007669"/>
    <property type="project" value="GOC"/>
</dbReference>
<sequence>MSKPQQTIKQAISYQGIGLHSGEPVNMVFKPAPENTGI</sequence>